<accession>A0ABT3VQ83</accession>
<dbReference type="InterPro" id="IPR001926">
    <property type="entry name" value="TrpB-like_PALP"/>
</dbReference>
<dbReference type="Gene3D" id="3.40.50.1100">
    <property type="match status" value="2"/>
</dbReference>
<organism evidence="5 6">
    <name type="scientific">Alcaligenes parafaecalis</name>
    <dbReference type="NCBI Taxonomy" id="171260"/>
    <lineage>
        <taxon>Bacteria</taxon>
        <taxon>Pseudomonadati</taxon>
        <taxon>Pseudomonadota</taxon>
        <taxon>Betaproteobacteria</taxon>
        <taxon>Burkholderiales</taxon>
        <taxon>Alcaligenaceae</taxon>
        <taxon>Alcaligenes</taxon>
    </lineage>
</organism>
<dbReference type="CDD" id="cd01562">
    <property type="entry name" value="Thr-dehyd"/>
    <property type="match status" value="1"/>
</dbReference>
<gene>
    <name evidence="5" type="ORF">OSH09_16150</name>
</gene>
<dbReference type="SUPFAM" id="SSF53686">
    <property type="entry name" value="Tryptophan synthase beta subunit-like PLP-dependent enzymes"/>
    <property type="match status" value="1"/>
</dbReference>
<proteinExistence type="predicted"/>
<comment type="caution">
    <text evidence="5">The sequence shown here is derived from an EMBL/GenBank/DDBJ whole genome shotgun (WGS) entry which is preliminary data.</text>
</comment>
<dbReference type="Pfam" id="PF00291">
    <property type="entry name" value="PALP"/>
    <property type="match status" value="1"/>
</dbReference>
<name>A0ABT3VQ83_9BURK</name>
<dbReference type="Proteomes" id="UP001209916">
    <property type="component" value="Unassembled WGS sequence"/>
</dbReference>
<evidence type="ECO:0000256" key="1">
    <source>
        <dbReference type="ARBA" id="ARBA00001933"/>
    </source>
</evidence>
<evidence type="ECO:0000313" key="6">
    <source>
        <dbReference type="Proteomes" id="UP001209916"/>
    </source>
</evidence>
<dbReference type="PANTHER" id="PTHR48078:SF6">
    <property type="entry name" value="L-THREONINE DEHYDRATASE CATABOLIC TDCB"/>
    <property type="match status" value="1"/>
</dbReference>
<evidence type="ECO:0000256" key="3">
    <source>
        <dbReference type="ARBA" id="ARBA00023239"/>
    </source>
</evidence>
<dbReference type="RefSeq" id="WP_266121563.1">
    <property type="nucleotide sequence ID" value="NZ_JAPKNA010000005.1"/>
</dbReference>
<keyword evidence="3" id="KW-0456">Lyase</keyword>
<dbReference type="InterPro" id="IPR050147">
    <property type="entry name" value="Ser/Thr_Dehydratase"/>
</dbReference>
<dbReference type="InterPro" id="IPR036052">
    <property type="entry name" value="TrpB-like_PALP_sf"/>
</dbReference>
<evidence type="ECO:0000313" key="5">
    <source>
        <dbReference type="EMBL" id="MCX5465722.1"/>
    </source>
</evidence>
<dbReference type="EMBL" id="JAPKNA010000005">
    <property type="protein sequence ID" value="MCX5465722.1"/>
    <property type="molecule type" value="Genomic_DNA"/>
</dbReference>
<comment type="cofactor">
    <cofactor evidence="1">
        <name>pyridoxal 5'-phosphate</name>
        <dbReference type="ChEBI" id="CHEBI:597326"/>
    </cofactor>
</comment>
<evidence type="ECO:0000259" key="4">
    <source>
        <dbReference type="Pfam" id="PF00291"/>
    </source>
</evidence>
<feature type="domain" description="Tryptophan synthase beta chain-like PALP" evidence="4">
    <location>
        <begin position="19"/>
        <end position="305"/>
    </location>
</feature>
<dbReference type="PANTHER" id="PTHR48078">
    <property type="entry name" value="THREONINE DEHYDRATASE, MITOCHONDRIAL-RELATED"/>
    <property type="match status" value="1"/>
</dbReference>
<keyword evidence="6" id="KW-1185">Reference proteome</keyword>
<reference evidence="5 6" key="1">
    <citation type="submission" date="2022-11" db="EMBL/GenBank/DDBJ databases">
        <title>Biodiversity and phylogenetic relationships of bacteria.</title>
        <authorList>
            <person name="Machado R.A.R."/>
            <person name="Bhat A."/>
            <person name="Loulou A."/>
            <person name="Kallel S."/>
        </authorList>
    </citation>
    <scope>NUCLEOTIDE SEQUENCE [LARGE SCALE GENOMIC DNA]</scope>
    <source>
        <strain evidence="5 6">DSM 13975</strain>
    </source>
</reference>
<protein>
    <submittedName>
        <fullName evidence="5">Threonine/serine dehydratase</fullName>
    </submittedName>
</protein>
<evidence type="ECO:0000256" key="2">
    <source>
        <dbReference type="ARBA" id="ARBA00022898"/>
    </source>
</evidence>
<keyword evidence="2" id="KW-0663">Pyridoxal phosphate</keyword>
<sequence length="328" mass="35575">MTTEKVTQENVVQAHERLRPYVRQTPVFDYQTGRLDSAVNFKFEHLQASGTFKARGAFNNLLSLSEEARQQGVTCVSAGNHAVAVAYAAHQMGVKAKTVMIKTASPARVALCREYGAEIVFADNGEQAFELVRQIEKDEQKTFIHPFSTYPTVLGTATLGYEWLQQAGKLDAVLVPIGGGGLAAGVSAAVKLWQPDCVVYGIEPVGANVMALSRQAGEPQKIGAMQSIADSLMAPHTDEFSFRVCQDNIDTLVTVNDDQIRAGMHFLFNEFKMATEPACAVATAALMFPLRKHLAGQRVGVLFCGSNTDTDTFIRHITTPLAQGESCS</sequence>